<gene>
    <name evidence="1" type="ORF">ADK75_25060</name>
</gene>
<evidence type="ECO:0000313" key="2">
    <source>
        <dbReference type="Proteomes" id="UP000037084"/>
    </source>
</evidence>
<protein>
    <submittedName>
        <fullName evidence="1">Uncharacterized protein</fullName>
    </submittedName>
</protein>
<accession>A0A0L8M9T1</accession>
<proteinExistence type="predicted"/>
<sequence>MTDWELMYDCRGDCARVPELLDRVERDHDPAAWEELERRLTVGAPLAFPASLAALPRLVRLAGSSRRARRLAGRIVRYAAATDGCDELFEECTACVIELGRLLDEELRARPDHYLDPYRDLLAARQEYHWAAVLQDCADAAYGVGCPHCPVEVTMVIGTRGHYSTIRTEQLDDVERRTLRPASPEQLSGTGRWMYEVAVRDGRDALADTIVHLFGRVECPRCASVFTFADAYTAANNPRA</sequence>
<comment type="caution">
    <text evidence="1">The sequence shown here is derived from an EMBL/GenBank/DDBJ whole genome shotgun (WGS) entry which is preliminary data.</text>
</comment>
<dbReference type="EMBL" id="LGUV01000342">
    <property type="protein sequence ID" value="KOG47182.1"/>
    <property type="molecule type" value="Genomic_DNA"/>
</dbReference>
<organism evidence="1 2">
    <name type="scientific">Streptomyces virginiae</name>
    <name type="common">Streptomyces cinnamonensis</name>
    <dbReference type="NCBI Taxonomy" id="1961"/>
    <lineage>
        <taxon>Bacteria</taxon>
        <taxon>Bacillati</taxon>
        <taxon>Actinomycetota</taxon>
        <taxon>Actinomycetes</taxon>
        <taxon>Kitasatosporales</taxon>
        <taxon>Streptomycetaceae</taxon>
        <taxon>Streptomyces</taxon>
    </lineage>
</organism>
<dbReference type="AlphaFoldDB" id="A0A0L8M9T1"/>
<dbReference type="RefSeq" id="WP_053174106.1">
    <property type="nucleotide sequence ID" value="NZ_LGUV01000342.1"/>
</dbReference>
<dbReference type="Proteomes" id="UP000037084">
    <property type="component" value="Unassembled WGS sequence"/>
</dbReference>
<name>A0A0L8M9T1_STRVG</name>
<reference evidence="2" key="1">
    <citation type="submission" date="2015-07" db="EMBL/GenBank/DDBJ databases">
        <authorList>
            <consortium name="Consortium for Microbial Forensics and Genomics (microFORGE)"/>
            <person name="Knight B.M."/>
            <person name="Roberts D.P."/>
            <person name="Lin D."/>
            <person name="Hari K."/>
            <person name="Fletcher J."/>
            <person name="Melcher U."/>
            <person name="Blagden T."/>
            <person name="Winegar R.A."/>
        </authorList>
    </citation>
    <scope>NUCLEOTIDE SEQUENCE [LARGE SCALE GENOMIC DNA]</scope>
    <source>
        <strain evidence="2">NRRL B-1447</strain>
    </source>
</reference>
<dbReference type="OrthoDB" id="796912at2"/>
<evidence type="ECO:0000313" key="1">
    <source>
        <dbReference type="EMBL" id="KOG47182.1"/>
    </source>
</evidence>
<dbReference type="PATRIC" id="fig|1961.12.peg.5617"/>